<dbReference type="AlphaFoldDB" id="A0A6P7FW85"/>
<dbReference type="RefSeq" id="XP_028137183.1">
    <property type="nucleotide sequence ID" value="XM_028281382.1"/>
</dbReference>
<dbReference type="InParanoid" id="A0A6P7FW85"/>
<gene>
    <name evidence="1" type="primary">LOC114331749</name>
</gene>
<organism evidence="1">
    <name type="scientific">Diabrotica virgifera virgifera</name>
    <name type="common">western corn rootworm</name>
    <dbReference type="NCBI Taxonomy" id="50390"/>
    <lineage>
        <taxon>Eukaryota</taxon>
        <taxon>Metazoa</taxon>
        <taxon>Ecdysozoa</taxon>
        <taxon>Arthropoda</taxon>
        <taxon>Hexapoda</taxon>
        <taxon>Insecta</taxon>
        <taxon>Pterygota</taxon>
        <taxon>Neoptera</taxon>
        <taxon>Endopterygota</taxon>
        <taxon>Coleoptera</taxon>
        <taxon>Polyphaga</taxon>
        <taxon>Cucujiformia</taxon>
        <taxon>Chrysomeloidea</taxon>
        <taxon>Chrysomelidae</taxon>
        <taxon>Galerucinae</taxon>
        <taxon>Diabroticina</taxon>
        <taxon>Diabroticites</taxon>
        <taxon>Diabrotica</taxon>
    </lineage>
</organism>
<name>A0A6P7FW85_DIAVI</name>
<protein>
    <submittedName>
        <fullName evidence="1">Uncharacterized protein LOC114331749</fullName>
    </submittedName>
</protein>
<reference evidence="1" key="1">
    <citation type="submission" date="2025-08" db="UniProtKB">
        <authorList>
            <consortium name="RefSeq"/>
        </authorList>
    </citation>
    <scope>IDENTIFICATION</scope>
    <source>
        <tissue evidence="1">Whole insect</tissue>
    </source>
</reference>
<sequence length="134" mass="14900">MHLGISSCARDNSCSLYWFQTLQIESGGESSQSIPDNHKRWIRCFVNKVMGARNPTGSNTRANSDNILLLVQDLSRAVTSKEKQSNCAFHTSPRIFRGDEQLVSSKEIGFLPICDSGKPSNNRISLLDHLCNSN</sequence>
<accession>A0A6P7FW85</accession>
<evidence type="ECO:0000313" key="1">
    <source>
        <dbReference type="RefSeq" id="XP_028137183.1"/>
    </source>
</evidence>
<proteinExistence type="predicted"/>